<dbReference type="Proteomes" id="UP000000813">
    <property type="component" value="Plasmid At"/>
</dbReference>
<dbReference type="HOGENOM" id="CLU_140191_0_0_5"/>
<sequence>MSPTNKGRNIQSKKGQGFPSSTGGRLGAAAFASAIATALRNDFGEGRSAVKTIAGLTLANERAVKNWFNGINGPSGEFLILLCRHSDTVLETFLMLAGHGELVKVKKFGDVKTKLNEMLLLLGDLEHLNDKPTIG</sequence>
<evidence type="ECO:0000313" key="3">
    <source>
        <dbReference type="Proteomes" id="UP000000813"/>
    </source>
</evidence>
<keyword evidence="2" id="KW-0614">Plasmid</keyword>
<dbReference type="RefSeq" id="WP_010974306.1">
    <property type="nucleotide sequence ID" value="NC_003064.2"/>
</dbReference>
<dbReference type="EMBL" id="AE007872">
    <property type="protein sequence ID" value="AAK90417.2"/>
    <property type="molecule type" value="Genomic_DNA"/>
</dbReference>
<reference evidence="2 3" key="2">
    <citation type="journal article" date="2001" name="Science">
        <title>Genome sequence of the plant pathogen and biotechnology agent Agrobacterium tumefaciens C58.</title>
        <authorList>
            <person name="Goodner B."/>
            <person name="Hinkle G."/>
            <person name="Gattung S."/>
            <person name="Miller N."/>
            <person name="Blanchard M."/>
            <person name="Qurollo B."/>
            <person name="Goldman B.S."/>
            <person name="Cao Y."/>
            <person name="Askenazi M."/>
            <person name="Halling C."/>
            <person name="Mullin L."/>
            <person name="Houmiel K."/>
            <person name="Gordon J."/>
            <person name="Vaudin M."/>
            <person name="Iartchouk O."/>
            <person name="Epp A."/>
            <person name="Liu F."/>
            <person name="Wollam C."/>
            <person name="Allinger M."/>
            <person name="Doughty D."/>
            <person name="Scott C."/>
            <person name="Lappas C."/>
            <person name="Markelz B."/>
            <person name="Flanagan C."/>
            <person name="Crowell C."/>
            <person name="Gurson J."/>
            <person name="Lomo C."/>
            <person name="Sear C."/>
            <person name="Strub G."/>
            <person name="Cielo C."/>
            <person name="Slater S."/>
        </authorList>
    </citation>
    <scope>NUCLEOTIDE SEQUENCE [LARGE SCALE GENOMIC DNA]</scope>
    <source>
        <strain evidence="3">C58 / ATCC 33970</strain>
    </source>
</reference>
<dbReference type="eggNOG" id="ENOG5032TRN">
    <property type="taxonomic scope" value="Bacteria"/>
</dbReference>
<dbReference type="PhylomeDB" id="Q7D420"/>
<reference evidence="2 3" key="1">
    <citation type="journal article" date="2001" name="Science">
        <title>The genome of the natural genetic engineer Agrobacterium tumefaciens C58.</title>
        <authorList>
            <person name="Wood D.W."/>
            <person name="Setubal J.C."/>
            <person name="Kaul R."/>
            <person name="Monks D.E."/>
            <person name="Kitajima J.P."/>
            <person name="Okura V.K."/>
            <person name="Zhou Y."/>
            <person name="Chen L."/>
            <person name="Wood G.E."/>
            <person name="Almeida N.F.Jr."/>
            <person name="Woo L."/>
            <person name="Chen Y."/>
            <person name="Paulsen I.T."/>
            <person name="Eisen J.A."/>
            <person name="Karp P.D."/>
            <person name="Bovee D.Sr."/>
            <person name="Chapman P."/>
            <person name="Clendenning J."/>
            <person name="Deatherage G."/>
            <person name="Gillet W."/>
            <person name="Grant C."/>
            <person name="Kutyavin T."/>
            <person name="Levy R."/>
            <person name="Li M.J."/>
            <person name="McClelland E."/>
            <person name="Palmieri A."/>
            <person name="Raymond C."/>
            <person name="Rouse G."/>
            <person name="Saenphimmachak C."/>
            <person name="Wu Z."/>
            <person name="Romero P."/>
            <person name="Gordon D."/>
            <person name="Zhang S."/>
            <person name="Yoo H."/>
            <person name="Tao Y."/>
            <person name="Biddle P."/>
            <person name="Jung M."/>
            <person name="Krespan W."/>
            <person name="Perry M."/>
            <person name="Gordon-Kamm B."/>
            <person name="Liao L."/>
            <person name="Kim S."/>
            <person name="Hendrick C."/>
            <person name="Zhao Z.Y."/>
            <person name="Dolan M."/>
            <person name="Chumley F."/>
            <person name="Tingey S.V."/>
            <person name="Tomb J.F."/>
            <person name="Gordon M.P."/>
            <person name="Olson M.V."/>
            <person name="Nester E.W."/>
        </authorList>
    </citation>
    <scope>NUCLEOTIDE SEQUENCE [LARGE SCALE GENOMIC DNA]</scope>
    <source>
        <strain evidence="3">C58 / ATCC 33970</strain>
    </source>
</reference>
<dbReference type="KEGG" id="atu:Atu5043"/>
<dbReference type="EnsemblBacteria" id="AAK90417">
    <property type="protein sequence ID" value="AAK90417"/>
    <property type="gene ID" value="Atu5043"/>
</dbReference>
<dbReference type="GeneID" id="1136816"/>
<proteinExistence type="predicted"/>
<accession>Q7D420</accession>
<gene>
    <name evidence="2" type="ordered locus">Atu5043</name>
</gene>
<keyword evidence="3" id="KW-1185">Reference proteome</keyword>
<organism evidence="2 3">
    <name type="scientific">Agrobacterium fabrum (strain C58 / ATCC 33970)</name>
    <name type="common">Agrobacterium tumefaciens (strain C58)</name>
    <dbReference type="NCBI Taxonomy" id="176299"/>
    <lineage>
        <taxon>Bacteria</taxon>
        <taxon>Pseudomonadati</taxon>
        <taxon>Pseudomonadota</taxon>
        <taxon>Alphaproteobacteria</taxon>
        <taxon>Hyphomicrobiales</taxon>
        <taxon>Rhizobiaceae</taxon>
        <taxon>Rhizobium/Agrobacterium group</taxon>
        <taxon>Agrobacterium</taxon>
        <taxon>Agrobacterium tumefaciens complex</taxon>
    </lineage>
</organism>
<dbReference type="OrthoDB" id="8611097at2"/>
<evidence type="ECO:0000313" key="2">
    <source>
        <dbReference type="EMBL" id="AAK90417.2"/>
    </source>
</evidence>
<geneLocation type="plasmid" evidence="2 3">
    <name>At</name>
</geneLocation>
<dbReference type="AlphaFoldDB" id="Q7D420"/>
<dbReference type="BioCyc" id="AGRO:ATU5043-MONOMER"/>
<protein>
    <submittedName>
        <fullName evidence="2">Uncharacterized protein</fullName>
    </submittedName>
</protein>
<dbReference type="PATRIC" id="fig|176299.10.peg.4733"/>
<feature type="region of interest" description="Disordered" evidence="1">
    <location>
        <begin position="1"/>
        <end position="22"/>
    </location>
</feature>
<name>Q7D420_AGRFC</name>
<evidence type="ECO:0000256" key="1">
    <source>
        <dbReference type="SAM" id="MobiDB-lite"/>
    </source>
</evidence>